<name>A0A0F9QAK5_9ZZZZ</name>
<proteinExistence type="predicted"/>
<accession>A0A0F9QAK5</accession>
<dbReference type="PANTHER" id="PTHR46656">
    <property type="entry name" value="PUTATIVE-RELATED"/>
    <property type="match status" value="1"/>
</dbReference>
<gene>
    <name evidence="1" type="ORF">LCGC14_0797160</name>
</gene>
<dbReference type="EMBL" id="LAZR01002129">
    <property type="protein sequence ID" value="KKN34092.1"/>
    <property type="molecule type" value="Genomic_DNA"/>
</dbReference>
<evidence type="ECO:0000313" key="1">
    <source>
        <dbReference type="EMBL" id="KKN34092.1"/>
    </source>
</evidence>
<protein>
    <recommendedName>
        <fullName evidence="2">Glycosyltransferase subfamily 4-like N-terminal domain-containing protein</fullName>
    </recommendedName>
</protein>
<reference evidence="1" key="1">
    <citation type="journal article" date="2015" name="Nature">
        <title>Complex archaea that bridge the gap between prokaryotes and eukaryotes.</title>
        <authorList>
            <person name="Spang A."/>
            <person name="Saw J.H."/>
            <person name="Jorgensen S.L."/>
            <person name="Zaremba-Niedzwiedzka K."/>
            <person name="Martijn J."/>
            <person name="Lind A.E."/>
            <person name="van Eijk R."/>
            <person name="Schleper C."/>
            <person name="Guy L."/>
            <person name="Ettema T.J."/>
        </authorList>
    </citation>
    <scope>NUCLEOTIDE SEQUENCE</scope>
</reference>
<dbReference type="PANTHER" id="PTHR46656:SF3">
    <property type="entry name" value="PUTATIVE-RELATED"/>
    <property type="match status" value="1"/>
</dbReference>
<comment type="caution">
    <text evidence="1">The sequence shown here is derived from an EMBL/GenBank/DDBJ whole genome shotgun (WGS) entry which is preliminary data.</text>
</comment>
<dbReference type="AlphaFoldDB" id="A0A0F9QAK5"/>
<evidence type="ECO:0008006" key="2">
    <source>
        <dbReference type="Google" id="ProtNLM"/>
    </source>
</evidence>
<sequence>MQLDFKFYLNSTGYSIASQESILSVRHIDPEFNIKATFLNVQADAGVSRNRRQIFAAMKATPPASEQVSLYQSIPYLYRRLRHAKKHIGFCVFETINPPKEWIKLMNEMDSILTATMFNKRIFEQAGVTLPITVIPHCFDPKMFNKDVKPNGRYDKTTFFAMGTWKNRKN</sequence>
<organism evidence="1">
    <name type="scientific">marine sediment metagenome</name>
    <dbReference type="NCBI Taxonomy" id="412755"/>
    <lineage>
        <taxon>unclassified sequences</taxon>
        <taxon>metagenomes</taxon>
        <taxon>ecological metagenomes</taxon>
    </lineage>
</organism>